<keyword evidence="2" id="KW-1185">Reference proteome</keyword>
<evidence type="ECO:0000313" key="2">
    <source>
        <dbReference type="Proteomes" id="UP001409585"/>
    </source>
</evidence>
<reference evidence="2" key="1">
    <citation type="journal article" date="2019" name="Int. J. Syst. Evol. Microbiol.">
        <title>The Global Catalogue of Microorganisms (GCM) 10K type strain sequencing project: providing services to taxonomists for standard genome sequencing and annotation.</title>
        <authorList>
            <consortium name="The Broad Institute Genomics Platform"/>
            <consortium name="The Broad Institute Genome Sequencing Center for Infectious Disease"/>
            <person name="Wu L."/>
            <person name="Ma J."/>
        </authorList>
    </citation>
    <scope>NUCLEOTIDE SEQUENCE [LARGE SCALE GENOMIC DNA]</scope>
    <source>
        <strain evidence="2">JCM 19134</strain>
    </source>
</reference>
<sequence>MIMPSKYLREDEALIGISAALLPLVEKNGNLPALWDSAKKINAVGSFERFILALDFLYLLGLVDLHNNKIVRVQG</sequence>
<protein>
    <submittedName>
        <fullName evidence="1">Uncharacterized protein</fullName>
    </submittedName>
</protein>
<evidence type="ECO:0000313" key="1">
    <source>
        <dbReference type="EMBL" id="GAA4940485.1"/>
    </source>
</evidence>
<dbReference type="Proteomes" id="UP001409585">
    <property type="component" value="Unassembled WGS sequence"/>
</dbReference>
<dbReference type="RefSeq" id="WP_345420578.1">
    <property type="nucleotide sequence ID" value="NZ_AP031496.1"/>
</dbReference>
<comment type="caution">
    <text evidence="1">The sequence shown here is derived from an EMBL/GenBank/DDBJ whole genome shotgun (WGS) entry which is preliminary data.</text>
</comment>
<proteinExistence type="predicted"/>
<dbReference type="Pfam" id="PF20293">
    <property type="entry name" value="MC6"/>
    <property type="match status" value="1"/>
</dbReference>
<organism evidence="1 2">
    <name type="scientific">Halioxenophilus aromaticivorans</name>
    <dbReference type="NCBI Taxonomy" id="1306992"/>
    <lineage>
        <taxon>Bacteria</taxon>
        <taxon>Pseudomonadati</taxon>
        <taxon>Pseudomonadota</taxon>
        <taxon>Gammaproteobacteria</taxon>
        <taxon>Alteromonadales</taxon>
        <taxon>Alteromonadaceae</taxon>
        <taxon>Halioxenophilus</taxon>
    </lineage>
</organism>
<dbReference type="InterPro" id="IPR046897">
    <property type="entry name" value="ABC-3C_MC6"/>
</dbReference>
<dbReference type="AlphaFoldDB" id="A0AAV3U1U5"/>
<dbReference type="EMBL" id="BAABLX010000011">
    <property type="protein sequence ID" value="GAA4940485.1"/>
    <property type="molecule type" value="Genomic_DNA"/>
</dbReference>
<name>A0AAV3U1U5_9ALTE</name>
<accession>A0AAV3U1U5</accession>
<gene>
    <name evidence="1" type="ORF">GCM10025791_18490</name>
</gene>